<sequence length="891" mass="98332">MNFYVDERRFRMHPGGIDKHRSRGAVVNAPAVPTTPVVVIGAGPIGLAAAAHLLEQGLPPLVLEAGPTAGSAVSEWAHVRLFSTWGEVVDPTAEKLLSLTGWSRPDSSTYPSGGDWVQHYLQPLADTLGDRVRYGARVTGVSKAGRDRVVDADRDAQPYVVQVKHADGREERITASAVIDASGTWSLPSPAGSSGLPALGEHMASEHVTYRVPDLTDPAVRARYAGRRTAVIGSGASAFTALASLAELARSQNSATTKTVWVLRRGLSGSTYGGGEADQLPARGALGLAAKAAVDEGHAEAVTGFRTEAVERGAEGRLILVAEDGRRLQAVDEVIVLTGFRPDLSFLSEVRLRLDERLQAPVELAPLIDPNQHSCGTVYPHGHRELSHPDSGVYLVGMKSYGRALSWPRIRGVPEARLMILARRRTTSSASTTQIPGRAPRAGRPRGPHDGPADRARRQRPGHPQGSPARLGPPGRGGRRRTRRPADHRRARGTEATPQRGSGVEAGERHPQSRERVFCGRTRPSPDEADQVIEHLRDKGLGVGFACRVLGLSESAYYARKKRPKSARRLRDEQLKPLIEQVHAESGGTYGARRITRALRRKGVVVARCTVERLMRELGLEGVIRGQRRRTTVPEPSAPRPPDLVDRDFTASRPDQLWVADMTYVRTWSGWAYVAFVLDVYSRMIVGWQVANHMRTELPLDALEMALWRRRIKKDSGLVHHSDRGSQYVSIRYTERLSEIGASLDVYSRMIVGWQVANHMRTELPLDALEMALWRRRIKKDSGLVHHSDRGSQYVSIRYTERLSEIGASASVGSVADSYDNAMAEALNGTFKAELIEMQGPWRDVDQVERAIFQWVTWYNEERLHSALDYVPPAEYERAWWREQEATPQSA</sequence>
<dbReference type="Pfam" id="PF00665">
    <property type="entry name" value="rve"/>
    <property type="match status" value="1"/>
</dbReference>
<comment type="function">
    <text evidence="1">Involved in the transposition of the insertion sequence.</text>
</comment>
<dbReference type="InterPro" id="IPR012337">
    <property type="entry name" value="RNaseH-like_sf"/>
</dbReference>
<evidence type="ECO:0000259" key="3">
    <source>
        <dbReference type="PROSITE" id="PS50994"/>
    </source>
</evidence>
<evidence type="ECO:0000313" key="5">
    <source>
        <dbReference type="Proteomes" id="UP000014062"/>
    </source>
</evidence>
<dbReference type="PROSITE" id="PS50994">
    <property type="entry name" value="INTEGRASE"/>
    <property type="match status" value="1"/>
</dbReference>
<dbReference type="Gene3D" id="3.50.50.60">
    <property type="entry name" value="FAD/NAD(P)-binding domain"/>
    <property type="match status" value="1"/>
</dbReference>
<feature type="compositionally biased region" description="Basic and acidic residues" evidence="2">
    <location>
        <begin position="447"/>
        <end position="456"/>
    </location>
</feature>
<accession>A0A7U9HAN3</accession>
<feature type="compositionally biased region" description="Basic and acidic residues" evidence="2">
    <location>
        <begin position="506"/>
        <end position="518"/>
    </location>
</feature>
<feature type="compositionally biased region" description="Low complexity" evidence="2">
    <location>
        <begin position="427"/>
        <end position="440"/>
    </location>
</feature>
<dbReference type="PANTHER" id="PTHR46889:SF4">
    <property type="entry name" value="TRANSPOSASE INSO FOR INSERTION SEQUENCE ELEMENT IS911B-RELATED"/>
    <property type="match status" value="1"/>
</dbReference>
<dbReference type="InterPro" id="IPR036397">
    <property type="entry name" value="RNaseH_sf"/>
</dbReference>
<dbReference type="Pfam" id="PF13683">
    <property type="entry name" value="rve_3"/>
    <property type="match status" value="1"/>
</dbReference>
<feature type="domain" description="Integrase catalytic" evidence="3">
    <location>
        <begin position="650"/>
        <end position="880"/>
    </location>
</feature>
<feature type="compositionally biased region" description="Basic residues" evidence="2">
    <location>
        <begin position="477"/>
        <end position="491"/>
    </location>
</feature>
<dbReference type="AlphaFoldDB" id="A0A7U9HAN3"/>
<dbReference type="SUPFAM" id="SSF53098">
    <property type="entry name" value="Ribonuclease H-like"/>
    <property type="match status" value="2"/>
</dbReference>
<dbReference type="PRINTS" id="PR00411">
    <property type="entry name" value="PNDRDTASEI"/>
</dbReference>
<dbReference type="GO" id="GO:0003676">
    <property type="term" value="F:nucleic acid binding"/>
    <property type="evidence" value="ECO:0007669"/>
    <property type="project" value="InterPro"/>
</dbReference>
<dbReference type="EMBL" id="CM001889">
    <property type="protein sequence ID" value="EOY45821.1"/>
    <property type="molecule type" value="Genomic_DNA"/>
</dbReference>
<gene>
    <name evidence="4" type="ORF">SLI_1104</name>
</gene>
<evidence type="ECO:0000313" key="4">
    <source>
        <dbReference type="EMBL" id="EOY45821.1"/>
    </source>
</evidence>
<dbReference type="NCBIfam" id="NF033516">
    <property type="entry name" value="transpos_IS3"/>
    <property type="match status" value="2"/>
</dbReference>
<dbReference type="Pfam" id="PF13276">
    <property type="entry name" value="HTH_21"/>
    <property type="match status" value="1"/>
</dbReference>
<organism evidence="4 5">
    <name type="scientific">Streptomyces lividans 1326</name>
    <dbReference type="NCBI Taxonomy" id="1200984"/>
    <lineage>
        <taxon>Bacteria</taxon>
        <taxon>Bacillati</taxon>
        <taxon>Actinomycetota</taxon>
        <taxon>Actinomycetes</taxon>
        <taxon>Kitasatosporales</taxon>
        <taxon>Streptomycetaceae</taxon>
        <taxon>Streptomyces</taxon>
    </lineage>
</organism>
<dbReference type="Proteomes" id="UP000014062">
    <property type="component" value="Chromosome"/>
</dbReference>
<proteinExistence type="predicted"/>
<dbReference type="PANTHER" id="PTHR46889">
    <property type="entry name" value="TRANSPOSASE INSF FOR INSERTION SEQUENCE IS3B-RELATED"/>
    <property type="match status" value="1"/>
</dbReference>
<dbReference type="Gene3D" id="3.30.420.10">
    <property type="entry name" value="Ribonuclease H-like superfamily/Ribonuclease H"/>
    <property type="match status" value="2"/>
</dbReference>
<dbReference type="SUPFAM" id="SSF51905">
    <property type="entry name" value="FAD/NAD(P)-binding domain"/>
    <property type="match status" value="1"/>
</dbReference>
<dbReference type="InterPro" id="IPR001584">
    <property type="entry name" value="Integrase_cat-core"/>
</dbReference>
<reference evidence="5" key="1">
    <citation type="journal article" date="2013" name="Genome Biol. Evol.">
        <title>The genome sequence of Streptomyces lividans 66 reveals a novel tRNA-dependent peptide biosynthetic system within a metal-related genomic island.</title>
        <authorList>
            <person name="Cruz-Morales P."/>
            <person name="Vijgenboom E."/>
            <person name="Iruegas-Bocardo F."/>
            <person name="Girard G."/>
            <person name="Yanez-Guerra L.A."/>
            <person name="Ramos-Aboites H.E."/>
            <person name="Pernodet J.L."/>
            <person name="Anne J."/>
            <person name="van Wezel G.P."/>
            <person name="Barona-Gomez F."/>
        </authorList>
    </citation>
    <scope>NUCLEOTIDE SEQUENCE [LARGE SCALE GENOMIC DNA]</scope>
    <source>
        <strain evidence="5">1326</strain>
    </source>
</reference>
<name>A0A7U9HAN3_STRLI</name>
<evidence type="ECO:0000256" key="2">
    <source>
        <dbReference type="SAM" id="MobiDB-lite"/>
    </source>
</evidence>
<dbReference type="InterPro" id="IPR050900">
    <property type="entry name" value="Transposase_IS3/IS150/IS904"/>
</dbReference>
<dbReference type="GO" id="GO:0015074">
    <property type="term" value="P:DNA integration"/>
    <property type="evidence" value="ECO:0007669"/>
    <property type="project" value="InterPro"/>
</dbReference>
<protein>
    <recommendedName>
        <fullName evidence="3">Integrase catalytic domain-containing protein</fullName>
    </recommendedName>
</protein>
<dbReference type="InterPro" id="IPR048020">
    <property type="entry name" value="Transpos_IS3"/>
</dbReference>
<evidence type="ECO:0000256" key="1">
    <source>
        <dbReference type="ARBA" id="ARBA00002286"/>
    </source>
</evidence>
<dbReference type="Pfam" id="PF13738">
    <property type="entry name" value="Pyr_redox_3"/>
    <property type="match status" value="1"/>
</dbReference>
<dbReference type="InterPro" id="IPR036188">
    <property type="entry name" value="FAD/NAD-bd_sf"/>
</dbReference>
<dbReference type="InterPro" id="IPR025948">
    <property type="entry name" value="HTH-like_dom"/>
</dbReference>
<dbReference type="PRINTS" id="PR00368">
    <property type="entry name" value="FADPNR"/>
</dbReference>
<feature type="region of interest" description="Disordered" evidence="2">
    <location>
        <begin position="423"/>
        <end position="529"/>
    </location>
</feature>